<reference evidence="2" key="1">
    <citation type="journal article" date="2019" name="Int. J. Syst. Evol. Microbiol.">
        <title>The Global Catalogue of Microorganisms (GCM) 10K type strain sequencing project: providing services to taxonomists for standard genome sequencing and annotation.</title>
        <authorList>
            <consortium name="The Broad Institute Genomics Platform"/>
            <consortium name="The Broad Institute Genome Sequencing Center for Infectious Disease"/>
            <person name="Wu L."/>
            <person name="Ma J."/>
        </authorList>
    </citation>
    <scope>NUCLEOTIDE SEQUENCE [LARGE SCALE GENOMIC DNA]</scope>
    <source>
        <strain evidence="2">JCM 16114</strain>
    </source>
</reference>
<dbReference type="Proteomes" id="UP001499843">
    <property type="component" value="Unassembled WGS sequence"/>
</dbReference>
<evidence type="ECO:0008006" key="3">
    <source>
        <dbReference type="Google" id="ProtNLM"/>
    </source>
</evidence>
<evidence type="ECO:0000313" key="1">
    <source>
        <dbReference type="EMBL" id="GAA2216067.1"/>
    </source>
</evidence>
<name>A0ABP5PWF3_9ACTN</name>
<gene>
    <name evidence="1" type="ORF">GCM10009850_115360</name>
</gene>
<keyword evidence="2" id="KW-1185">Reference proteome</keyword>
<proteinExistence type="predicted"/>
<accession>A0ABP5PWF3</accession>
<sequence>MLEPGAGEVLEIPLPFSEFHEGELVEYADEALAKSFYEQWRATDAAPLGFGECVGYGVPLFLGGEDGLANLGRCDIAMYWHIAGELRRGTAELAPGTTIGDIAIGATHT</sequence>
<protein>
    <recommendedName>
        <fullName evidence="3">DUF1851 domain-containing protein</fullName>
    </recommendedName>
</protein>
<evidence type="ECO:0000313" key="2">
    <source>
        <dbReference type="Proteomes" id="UP001499843"/>
    </source>
</evidence>
<comment type="caution">
    <text evidence="1">The sequence shown here is derived from an EMBL/GenBank/DDBJ whole genome shotgun (WGS) entry which is preliminary data.</text>
</comment>
<dbReference type="EMBL" id="BAAAQX010000060">
    <property type="protein sequence ID" value="GAA2216067.1"/>
    <property type="molecule type" value="Genomic_DNA"/>
</dbReference>
<organism evidence="1 2">
    <name type="scientific">Nonomuraea monospora</name>
    <dbReference type="NCBI Taxonomy" id="568818"/>
    <lineage>
        <taxon>Bacteria</taxon>
        <taxon>Bacillati</taxon>
        <taxon>Actinomycetota</taxon>
        <taxon>Actinomycetes</taxon>
        <taxon>Streptosporangiales</taxon>
        <taxon>Streptosporangiaceae</taxon>
        <taxon>Nonomuraea</taxon>
    </lineage>
</organism>